<dbReference type="Pfam" id="PF00646">
    <property type="entry name" value="F-box"/>
    <property type="match status" value="1"/>
</dbReference>
<dbReference type="OrthoDB" id="1644187at2759"/>
<sequence>MTISFCASVQNPKRAAVTATTSVWCDDLLEDVLVEIFSWLSPECLIGFKCVSKSWYSLISSLIKNPEFVSKHIRNNNILSSRSTTCLLFCCYAFAYESHMYPTLDSLRQKLFKSITVFYDQDERRNDRGNFVGQDLRLPRNLPSDVSLCKALRSHCNGIICLGCDDTIILCNPAIMEWRTLPKPCLVANSGFSPLRVAFGYDSRGDDYKVVRFGYTKVLGGDQKEYYNIRAEVYSMRSESWREIEFGTPIQFPIVYPFIGRQVFLRGVFYWFEWSRDILLSFNVADEVFDGMPLPNNLLAARKRHSVKLAVWNESIAFLIYKRDNGVIKAIDIWVMDDYCSDGVKCSFSNWIKKLTFTPPADVACPVAFLKNDEILMQATRSRFVLYNIRSQVHRNLTFREMPAKLIWDFSYVRSFLSVHRGSQSPPLN</sequence>
<dbReference type="PANTHER" id="PTHR31672:SF13">
    <property type="entry name" value="F-BOX PROTEIN CPR30-LIKE"/>
    <property type="match status" value="1"/>
</dbReference>
<dbReference type="AlphaFoldDB" id="A0A2P5A5M6"/>
<dbReference type="EMBL" id="JXTB01000920">
    <property type="protein sequence ID" value="PON31824.1"/>
    <property type="molecule type" value="Genomic_DNA"/>
</dbReference>
<gene>
    <name evidence="2" type="ORF">PanWU01x14_366590</name>
</gene>
<accession>A0A2P5A5M6</accession>
<proteinExistence type="predicted"/>
<protein>
    <submittedName>
        <fullName evidence="2">F-box domain containing protein</fullName>
    </submittedName>
</protein>
<feature type="domain" description="F-box" evidence="1">
    <location>
        <begin position="28"/>
        <end position="68"/>
    </location>
</feature>
<reference evidence="3" key="1">
    <citation type="submission" date="2016-06" db="EMBL/GenBank/DDBJ databases">
        <title>Parallel loss of symbiosis genes in relatives of nitrogen-fixing non-legume Parasponia.</title>
        <authorList>
            <person name="Van Velzen R."/>
            <person name="Holmer R."/>
            <person name="Bu F."/>
            <person name="Rutten L."/>
            <person name="Van Zeijl A."/>
            <person name="Liu W."/>
            <person name="Santuari L."/>
            <person name="Cao Q."/>
            <person name="Sharma T."/>
            <person name="Shen D."/>
            <person name="Roswanjaya Y."/>
            <person name="Wardhani T."/>
            <person name="Kalhor M.S."/>
            <person name="Jansen J."/>
            <person name="Van den Hoogen J."/>
            <person name="Gungor B."/>
            <person name="Hartog M."/>
            <person name="Hontelez J."/>
            <person name="Verver J."/>
            <person name="Yang W.-C."/>
            <person name="Schijlen E."/>
            <person name="Repin R."/>
            <person name="Schilthuizen M."/>
            <person name="Schranz E."/>
            <person name="Heidstra R."/>
            <person name="Miyata K."/>
            <person name="Fedorova E."/>
            <person name="Kohlen W."/>
            <person name="Bisseling T."/>
            <person name="Smit S."/>
            <person name="Geurts R."/>
        </authorList>
    </citation>
    <scope>NUCLEOTIDE SEQUENCE [LARGE SCALE GENOMIC DNA]</scope>
    <source>
        <strain evidence="3">cv. WU1-14</strain>
    </source>
</reference>
<dbReference type="Proteomes" id="UP000237105">
    <property type="component" value="Unassembled WGS sequence"/>
</dbReference>
<comment type="caution">
    <text evidence="2">The sequence shown here is derived from an EMBL/GenBank/DDBJ whole genome shotgun (WGS) entry which is preliminary data.</text>
</comment>
<dbReference type="InterPro" id="IPR036047">
    <property type="entry name" value="F-box-like_dom_sf"/>
</dbReference>
<dbReference type="SMART" id="SM00256">
    <property type="entry name" value="FBOX"/>
    <property type="match status" value="1"/>
</dbReference>
<dbReference type="InterPro" id="IPR006527">
    <property type="entry name" value="F-box-assoc_dom_typ1"/>
</dbReference>
<name>A0A2P5A5M6_PARAD</name>
<dbReference type="InterPro" id="IPR050796">
    <property type="entry name" value="SCF_F-box_component"/>
</dbReference>
<keyword evidence="3" id="KW-1185">Reference proteome</keyword>
<evidence type="ECO:0000259" key="1">
    <source>
        <dbReference type="SMART" id="SM00256"/>
    </source>
</evidence>
<dbReference type="Pfam" id="PF07734">
    <property type="entry name" value="FBA_1"/>
    <property type="match status" value="1"/>
</dbReference>
<evidence type="ECO:0000313" key="2">
    <source>
        <dbReference type="EMBL" id="PON31824.1"/>
    </source>
</evidence>
<dbReference type="InterPro" id="IPR017451">
    <property type="entry name" value="F-box-assoc_interact_dom"/>
</dbReference>
<dbReference type="InterPro" id="IPR001810">
    <property type="entry name" value="F-box_dom"/>
</dbReference>
<dbReference type="SUPFAM" id="SSF81383">
    <property type="entry name" value="F-box domain"/>
    <property type="match status" value="1"/>
</dbReference>
<dbReference type="STRING" id="3476.A0A2P5A5M6"/>
<dbReference type="PANTHER" id="PTHR31672">
    <property type="entry name" value="BNACNNG10540D PROTEIN"/>
    <property type="match status" value="1"/>
</dbReference>
<evidence type="ECO:0000313" key="3">
    <source>
        <dbReference type="Proteomes" id="UP000237105"/>
    </source>
</evidence>
<organism evidence="2 3">
    <name type="scientific">Parasponia andersonii</name>
    <name type="common">Sponia andersonii</name>
    <dbReference type="NCBI Taxonomy" id="3476"/>
    <lineage>
        <taxon>Eukaryota</taxon>
        <taxon>Viridiplantae</taxon>
        <taxon>Streptophyta</taxon>
        <taxon>Embryophyta</taxon>
        <taxon>Tracheophyta</taxon>
        <taxon>Spermatophyta</taxon>
        <taxon>Magnoliopsida</taxon>
        <taxon>eudicotyledons</taxon>
        <taxon>Gunneridae</taxon>
        <taxon>Pentapetalae</taxon>
        <taxon>rosids</taxon>
        <taxon>fabids</taxon>
        <taxon>Rosales</taxon>
        <taxon>Cannabaceae</taxon>
        <taxon>Parasponia</taxon>
    </lineage>
</organism>
<dbReference type="NCBIfam" id="TIGR01640">
    <property type="entry name" value="F_box_assoc_1"/>
    <property type="match status" value="1"/>
</dbReference>
<dbReference type="InterPro" id="IPR032675">
    <property type="entry name" value="LRR_dom_sf"/>
</dbReference>
<dbReference type="Gene3D" id="3.80.10.10">
    <property type="entry name" value="Ribonuclease Inhibitor"/>
    <property type="match status" value="1"/>
</dbReference>